<evidence type="ECO:0000313" key="2">
    <source>
        <dbReference type="Proteomes" id="UP000740883"/>
    </source>
</evidence>
<evidence type="ECO:0000313" key="1">
    <source>
        <dbReference type="EMBL" id="KAF9761239.1"/>
    </source>
</evidence>
<comment type="caution">
    <text evidence="1">The sequence shown here is derived from an EMBL/GenBank/DDBJ whole genome shotgun (WGS) entry which is preliminary data.</text>
</comment>
<gene>
    <name evidence="1" type="ORF">NGRA_2771</name>
</gene>
<dbReference type="OrthoDB" id="7761241at2759"/>
<dbReference type="AlphaFoldDB" id="A0A9P6GW17"/>
<organism evidence="1 2">
    <name type="scientific">Nosema granulosis</name>
    <dbReference type="NCBI Taxonomy" id="83296"/>
    <lineage>
        <taxon>Eukaryota</taxon>
        <taxon>Fungi</taxon>
        <taxon>Fungi incertae sedis</taxon>
        <taxon>Microsporidia</taxon>
        <taxon>Nosematidae</taxon>
        <taxon>Nosema</taxon>
    </lineage>
</organism>
<reference evidence="1 2" key="1">
    <citation type="journal article" date="2020" name="Genome Biol. Evol.">
        <title>Comparative genomics of strictly vertically transmitted, feminizing microsporidia endosymbionts of amphipod crustaceans.</title>
        <authorList>
            <person name="Cormier A."/>
            <person name="Chebbi M.A."/>
            <person name="Giraud I."/>
            <person name="Wattier R."/>
            <person name="Teixeira M."/>
            <person name="Gilbert C."/>
            <person name="Rigaud T."/>
            <person name="Cordaux R."/>
        </authorList>
    </citation>
    <scope>NUCLEOTIDE SEQUENCE [LARGE SCALE GENOMIC DNA]</scope>
    <source>
        <strain evidence="1 2">Ou3-Ou53</strain>
    </source>
</reference>
<proteinExistence type="predicted"/>
<protein>
    <submittedName>
        <fullName evidence="1">Uncharacterized protein</fullName>
    </submittedName>
</protein>
<dbReference type="EMBL" id="SBJO01000379">
    <property type="protein sequence ID" value="KAF9761239.1"/>
    <property type="molecule type" value="Genomic_DNA"/>
</dbReference>
<keyword evidence="2" id="KW-1185">Reference proteome</keyword>
<accession>A0A9P6GW17</accession>
<sequence length="126" mass="15042">MKYFLMNNIYILALNTYLTPKEIISKIKLGLDESEKRELSSSEVLFKHITKIRRENYVTVNNEDEEIPAEYFKTLDNFKFIHHYMPKGAKDRMIILMNENNMSHLRCSEPSKVVHSIFIKCILFMY</sequence>
<name>A0A9P6GW17_9MICR</name>
<dbReference type="Proteomes" id="UP000740883">
    <property type="component" value="Unassembled WGS sequence"/>
</dbReference>